<evidence type="ECO:0000313" key="1">
    <source>
        <dbReference type="Ensembl" id="ENSMMOP00000022618.1"/>
    </source>
</evidence>
<accession>A0A3Q3WVW1</accession>
<protein>
    <submittedName>
        <fullName evidence="1">Uncharacterized protein</fullName>
    </submittedName>
</protein>
<proteinExistence type="predicted"/>
<organism evidence="1 2">
    <name type="scientific">Mola mola</name>
    <name type="common">Ocean sunfish</name>
    <name type="synonym">Tetraodon mola</name>
    <dbReference type="NCBI Taxonomy" id="94237"/>
    <lineage>
        <taxon>Eukaryota</taxon>
        <taxon>Metazoa</taxon>
        <taxon>Chordata</taxon>
        <taxon>Craniata</taxon>
        <taxon>Vertebrata</taxon>
        <taxon>Euteleostomi</taxon>
        <taxon>Actinopterygii</taxon>
        <taxon>Neopterygii</taxon>
        <taxon>Teleostei</taxon>
        <taxon>Neoteleostei</taxon>
        <taxon>Acanthomorphata</taxon>
        <taxon>Eupercaria</taxon>
        <taxon>Tetraodontiformes</taxon>
        <taxon>Molidae</taxon>
        <taxon>Mola</taxon>
    </lineage>
</organism>
<dbReference type="Ensembl" id="ENSMMOT00000022989.1">
    <property type="protein sequence ID" value="ENSMMOP00000022618.1"/>
    <property type="gene ID" value="ENSMMOG00000017197.1"/>
</dbReference>
<evidence type="ECO:0000313" key="2">
    <source>
        <dbReference type="Proteomes" id="UP000261620"/>
    </source>
</evidence>
<dbReference type="Proteomes" id="UP000261620">
    <property type="component" value="Unplaced"/>
</dbReference>
<keyword evidence="2" id="KW-1185">Reference proteome</keyword>
<reference evidence="1" key="1">
    <citation type="submission" date="2025-08" db="UniProtKB">
        <authorList>
            <consortium name="Ensembl"/>
        </authorList>
    </citation>
    <scope>IDENTIFICATION</scope>
</reference>
<sequence length="56" mass="6211">MTYIGQHVDIGTISASASAPKFHQIIDSRTFSKRLAGFGNRFGKPKGPRSYPETWV</sequence>
<name>A0A3Q3WVW1_MOLML</name>
<dbReference type="AlphaFoldDB" id="A0A3Q3WVW1"/>
<reference evidence="1" key="2">
    <citation type="submission" date="2025-09" db="UniProtKB">
        <authorList>
            <consortium name="Ensembl"/>
        </authorList>
    </citation>
    <scope>IDENTIFICATION</scope>
</reference>